<reference evidence="1" key="1">
    <citation type="submission" date="2014-11" db="EMBL/GenBank/DDBJ databases">
        <authorList>
            <person name="Amaro Gonzalez C."/>
        </authorList>
    </citation>
    <scope>NUCLEOTIDE SEQUENCE</scope>
</reference>
<evidence type="ECO:0000313" key="1">
    <source>
        <dbReference type="EMBL" id="JAH40995.1"/>
    </source>
</evidence>
<dbReference type="AlphaFoldDB" id="A0A0E9SJZ8"/>
<dbReference type="EMBL" id="GBXM01067582">
    <property type="protein sequence ID" value="JAH40995.1"/>
    <property type="molecule type" value="Transcribed_RNA"/>
</dbReference>
<reference evidence="1" key="2">
    <citation type="journal article" date="2015" name="Fish Shellfish Immunol.">
        <title>Early steps in the European eel (Anguilla anguilla)-Vibrio vulnificus interaction in the gills: Role of the RtxA13 toxin.</title>
        <authorList>
            <person name="Callol A."/>
            <person name="Pajuelo D."/>
            <person name="Ebbesson L."/>
            <person name="Teles M."/>
            <person name="MacKenzie S."/>
            <person name="Amaro C."/>
        </authorList>
    </citation>
    <scope>NUCLEOTIDE SEQUENCE</scope>
</reference>
<name>A0A0E9SJZ8_ANGAN</name>
<accession>A0A0E9SJZ8</accession>
<sequence length="67" mass="7759">MFWSTCFFTVHRRLANYAFINAKACATSMVCKISNCLCPTQKWVYVFNSTISVTCVIKFKSYWLGDI</sequence>
<proteinExistence type="predicted"/>
<protein>
    <submittedName>
        <fullName evidence="1">Uncharacterized protein</fullName>
    </submittedName>
</protein>
<organism evidence="1">
    <name type="scientific">Anguilla anguilla</name>
    <name type="common">European freshwater eel</name>
    <name type="synonym">Muraena anguilla</name>
    <dbReference type="NCBI Taxonomy" id="7936"/>
    <lineage>
        <taxon>Eukaryota</taxon>
        <taxon>Metazoa</taxon>
        <taxon>Chordata</taxon>
        <taxon>Craniata</taxon>
        <taxon>Vertebrata</taxon>
        <taxon>Euteleostomi</taxon>
        <taxon>Actinopterygii</taxon>
        <taxon>Neopterygii</taxon>
        <taxon>Teleostei</taxon>
        <taxon>Anguilliformes</taxon>
        <taxon>Anguillidae</taxon>
        <taxon>Anguilla</taxon>
    </lineage>
</organism>